<sequence>MAESSYDIEKVCEAINKIDSHLSVNPDDSTLNSEDFPPLINYCPLVNNDSEHNCKNYEELVSSAFITMLVSFISSNHGEYLDRDKFAEYAILWLCYQLNKKTVNTIDNLNDYYNTYIKGIEKYSDKLEDAENYNSCKDIINKKQYLMNMDINKMSKLYEALKILCDMYTECNGKEESYTDCSKDAQDFVQKFENLNNDPSITGNDSYREILFSLSTNYNNFKNDCAKKCSKCSEIPTLTDIKVPKSYVQDQVESSGVTSPSSSIASTLIPGLSTFAIPAFLGIAYKYSLFGIDKLFQRQYIRKKLKKIKKKMELNI</sequence>
<dbReference type="NCBIfam" id="TIGR01590">
    <property type="entry name" value="yir-bir-cir_Pla"/>
    <property type="match status" value="1"/>
</dbReference>
<name>A0A4V0K245_PLACU</name>
<dbReference type="Proteomes" id="UP000071118">
    <property type="component" value="Chromosome 10"/>
</dbReference>
<evidence type="ECO:0000313" key="2">
    <source>
        <dbReference type="Proteomes" id="UP000071118"/>
    </source>
</evidence>
<accession>A0A4V0K245</accession>
<dbReference type="InterPro" id="IPR006477">
    <property type="entry name" value="Yir_bir_cir"/>
</dbReference>
<protein>
    <submittedName>
        <fullName evidence="1">CIR protein</fullName>
    </submittedName>
</protein>
<organism evidence="1 2">
    <name type="scientific">Plasmodium chabaudi chabaudi</name>
    <dbReference type="NCBI Taxonomy" id="31271"/>
    <lineage>
        <taxon>Eukaryota</taxon>
        <taxon>Sar</taxon>
        <taxon>Alveolata</taxon>
        <taxon>Apicomplexa</taxon>
        <taxon>Aconoidasida</taxon>
        <taxon>Haemosporida</taxon>
        <taxon>Plasmodiidae</taxon>
        <taxon>Plasmodium</taxon>
        <taxon>Plasmodium (Vinckeia)</taxon>
    </lineage>
</organism>
<dbReference type="AlphaFoldDB" id="A0A4V0K245"/>
<dbReference type="RefSeq" id="XP_016652887.1">
    <property type="nucleotide sequence ID" value="XM_016798788.1"/>
</dbReference>
<keyword evidence="2" id="KW-1185">Reference proteome</keyword>
<dbReference type="KEGG" id="pcb:PCHAS_0938341"/>
<dbReference type="EMBL" id="LK022887">
    <property type="protein sequence ID" value="VTZ66337.1"/>
    <property type="molecule type" value="Genomic_DNA"/>
</dbReference>
<proteinExistence type="predicted"/>
<dbReference type="GeneID" id="3485095"/>
<reference evidence="1 2" key="1">
    <citation type="journal article" date="2014" name="BMC Biol.">
        <title>A comprehensive evaluation of rodent malaria parasite genomes and gene expression.</title>
        <authorList>
            <person name="Otto T.D."/>
            <person name="Bohme U."/>
            <person name="Jackson A.P."/>
            <person name="Hunt M."/>
            <person name="Franke-Fayard B."/>
            <person name="Hoeijmakers W.A."/>
            <person name="Religa A.A."/>
            <person name="Robertson L."/>
            <person name="Sanders M."/>
            <person name="Ogun S.A."/>
            <person name="Cunningham D."/>
            <person name="Erhart A."/>
            <person name="Billker O."/>
            <person name="Khan S.M."/>
            <person name="Stunnenberg H.G."/>
            <person name="Langhorne J."/>
            <person name="Holder A.A."/>
            <person name="Waters A.P."/>
            <person name="Newbold C.I."/>
            <person name="Pain A."/>
            <person name="Berriman M."/>
            <person name="Janse C.J."/>
        </authorList>
    </citation>
    <scope>NUCLEOTIDE SEQUENCE [LARGE SCALE GENOMIC DNA]</scope>
    <source>
        <strain evidence="1 2">AS</strain>
    </source>
</reference>
<dbReference type="Pfam" id="PF06022">
    <property type="entry name" value="Cir_Bir_Yir"/>
    <property type="match status" value="1"/>
</dbReference>
<gene>
    <name evidence="1" type="ORF">PCHAS_0938341</name>
</gene>
<evidence type="ECO:0000313" key="1">
    <source>
        <dbReference type="EMBL" id="VTZ66337.1"/>
    </source>
</evidence>
<dbReference type="VEuPathDB" id="PlasmoDB:PCHAS_0938341"/>